<protein>
    <submittedName>
        <fullName evidence="1">Collagen, type XIX, alpha 1</fullName>
    </submittedName>
</protein>
<organism evidence="1">
    <name type="scientific">Nothobranchius kuhntae</name>
    <name type="common">Beira killifish</name>
    <dbReference type="NCBI Taxonomy" id="321403"/>
    <lineage>
        <taxon>Eukaryota</taxon>
        <taxon>Metazoa</taxon>
        <taxon>Chordata</taxon>
        <taxon>Craniata</taxon>
        <taxon>Vertebrata</taxon>
        <taxon>Euteleostomi</taxon>
        <taxon>Actinopterygii</taxon>
        <taxon>Neopterygii</taxon>
        <taxon>Teleostei</taxon>
        <taxon>Neoteleostei</taxon>
        <taxon>Acanthomorphata</taxon>
        <taxon>Ovalentaria</taxon>
        <taxon>Atherinomorphae</taxon>
        <taxon>Cyprinodontiformes</taxon>
        <taxon>Nothobranchiidae</taxon>
        <taxon>Nothobranchius</taxon>
    </lineage>
</organism>
<evidence type="ECO:0000313" key="1">
    <source>
        <dbReference type="EMBL" id="SBR00821.1"/>
    </source>
</evidence>
<dbReference type="GO" id="GO:0005581">
    <property type="term" value="C:collagen trimer"/>
    <property type="evidence" value="ECO:0007669"/>
    <property type="project" value="UniProtKB-KW"/>
</dbReference>
<proteinExistence type="predicted"/>
<keyword evidence="1" id="KW-0176">Collagen</keyword>
<feature type="non-terminal residue" evidence="1">
    <location>
        <position position="1"/>
    </location>
</feature>
<gene>
    <name evidence="1" type="primary">COL19A1</name>
</gene>
<feature type="non-terminal residue" evidence="1">
    <location>
        <position position="34"/>
    </location>
</feature>
<name>A0A1A8IU01_NOTKU</name>
<reference evidence="1" key="2">
    <citation type="submission" date="2016-06" db="EMBL/GenBank/DDBJ databases">
        <title>The genome of a short-lived fish provides insights into sex chromosome evolution and the genetic control of aging.</title>
        <authorList>
            <person name="Reichwald K."/>
            <person name="Felder M."/>
            <person name="Petzold A."/>
            <person name="Koch P."/>
            <person name="Groth M."/>
            <person name="Platzer M."/>
        </authorList>
    </citation>
    <scope>NUCLEOTIDE SEQUENCE</scope>
    <source>
        <tissue evidence="1">Brain</tissue>
    </source>
</reference>
<accession>A0A1A8IU01</accession>
<dbReference type="EMBL" id="HAED01014376">
    <property type="protein sequence ID" value="SBR00821.1"/>
    <property type="molecule type" value="Transcribed_RNA"/>
</dbReference>
<dbReference type="AlphaFoldDB" id="A0A1A8IU01"/>
<sequence>QALLGSTLKALLALRVPVDLQGHVTPVTVFFLPY</sequence>
<reference evidence="1" key="1">
    <citation type="submission" date="2016-05" db="EMBL/GenBank/DDBJ databases">
        <authorList>
            <person name="Lavstsen T."/>
            <person name="Jespersen J.S."/>
        </authorList>
    </citation>
    <scope>NUCLEOTIDE SEQUENCE</scope>
    <source>
        <tissue evidence="1">Brain</tissue>
    </source>
</reference>